<evidence type="ECO:0008006" key="5">
    <source>
        <dbReference type="Google" id="ProtNLM"/>
    </source>
</evidence>
<organism evidence="3 4">
    <name type="scientific">Kaistia soli DSM 19436</name>
    <dbReference type="NCBI Taxonomy" id="1122133"/>
    <lineage>
        <taxon>Bacteria</taxon>
        <taxon>Pseudomonadati</taxon>
        <taxon>Pseudomonadota</taxon>
        <taxon>Alphaproteobacteria</taxon>
        <taxon>Hyphomicrobiales</taxon>
        <taxon>Kaistiaceae</taxon>
        <taxon>Kaistia</taxon>
    </lineage>
</organism>
<evidence type="ECO:0000256" key="2">
    <source>
        <dbReference type="SAM" id="Phobius"/>
    </source>
</evidence>
<gene>
    <name evidence="3" type="ORF">SAMN02745157_0743</name>
</gene>
<dbReference type="EMBL" id="FQUP01000001">
    <property type="protein sequence ID" value="SHE70066.1"/>
    <property type="molecule type" value="Genomic_DNA"/>
</dbReference>
<dbReference type="RefSeq" id="WP_073051419.1">
    <property type="nucleotide sequence ID" value="NZ_FQUP01000001.1"/>
</dbReference>
<evidence type="ECO:0000313" key="4">
    <source>
        <dbReference type="Proteomes" id="UP000184485"/>
    </source>
</evidence>
<feature type="transmembrane region" description="Helical" evidence="2">
    <location>
        <begin position="12"/>
        <end position="32"/>
    </location>
</feature>
<evidence type="ECO:0000256" key="1">
    <source>
        <dbReference type="SAM" id="MobiDB-lite"/>
    </source>
</evidence>
<accession>A0A1M4VLU9</accession>
<dbReference type="Pfam" id="PF07386">
    <property type="entry name" value="DUF1499"/>
    <property type="match status" value="1"/>
</dbReference>
<proteinExistence type="predicted"/>
<sequence length="283" mass="30120">MRRLQRRSAGAAAWALRFAALPIPLLILAGLLHRASMIALAPLFIVIGFAWLLAAMALVAAIFAFRTIWTNGDRGAGTAWGATALALVVLAVPAAIVVDLIRLPRIADLSTDLADPPLFTAAPDNVVMRPLPNEAERAAQIEAYPDILPRHYPQAPERVHQAIAALVAAHGWTVTDARAPDSDNEVGWIEATARTPLLALPADVVIRIIADGSGALVDMRSASRIGAHDLGDDARRIRDFFGGLDAALQGVTEGEDDARPPLQDGAEDTPLPPLPERAPVSRR</sequence>
<evidence type="ECO:0000313" key="3">
    <source>
        <dbReference type="EMBL" id="SHE70066.1"/>
    </source>
</evidence>
<dbReference type="AlphaFoldDB" id="A0A1M4VLU9"/>
<dbReference type="STRING" id="1122133.SAMN02745157_0743"/>
<reference evidence="3 4" key="1">
    <citation type="submission" date="2016-11" db="EMBL/GenBank/DDBJ databases">
        <authorList>
            <person name="Jaros S."/>
            <person name="Januszkiewicz K."/>
            <person name="Wedrychowicz H."/>
        </authorList>
    </citation>
    <scope>NUCLEOTIDE SEQUENCE [LARGE SCALE GENOMIC DNA]</scope>
    <source>
        <strain evidence="3 4">DSM 19436</strain>
    </source>
</reference>
<feature type="transmembrane region" description="Helical" evidence="2">
    <location>
        <begin position="38"/>
        <end position="65"/>
    </location>
</feature>
<feature type="region of interest" description="Disordered" evidence="1">
    <location>
        <begin position="251"/>
        <end position="283"/>
    </location>
</feature>
<keyword evidence="4" id="KW-1185">Reference proteome</keyword>
<protein>
    <recommendedName>
        <fullName evidence="5">DUF1499 domain-containing protein</fullName>
    </recommendedName>
</protein>
<feature type="transmembrane region" description="Helical" evidence="2">
    <location>
        <begin position="77"/>
        <end position="98"/>
    </location>
</feature>
<keyword evidence="2" id="KW-0472">Membrane</keyword>
<keyword evidence="2" id="KW-0812">Transmembrane</keyword>
<dbReference type="Proteomes" id="UP000184485">
    <property type="component" value="Unassembled WGS sequence"/>
</dbReference>
<keyword evidence="2" id="KW-1133">Transmembrane helix</keyword>
<name>A0A1M4VLU9_9HYPH</name>
<dbReference type="InterPro" id="IPR010865">
    <property type="entry name" value="DUF1499"/>
</dbReference>